<proteinExistence type="inferred from homology"/>
<evidence type="ECO:0000256" key="7">
    <source>
        <dbReference type="SAM" id="Phobius"/>
    </source>
</evidence>
<dbReference type="Pfam" id="PF00209">
    <property type="entry name" value="SNF"/>
    <property type="match status" value="2"/>
</dbReference>
<gene>
    <name evidence="8" type="ORF">BleG1_0809</name>
</gene>
<dbReference type="InterPro" id="IPR037272">
    <property type="entry name" value="SNS_sf"/>
</dbReference>
<feature type="transmembrane region" description="Helical" evidence="7">
    <location>
        <begin position="419"/>
        <end position="446"/>
    </location>
</feature>
<evidence type="ECO:0000256" key="6">
    <source>
        <dbReference type="RuleBase" id="RU003732"/>
    </source>
</evidence>
<keyword evidence="3 6" id="KW-0812">Transmembrane</keyword>
<dbReference type="OrthoDB" id="9762833at2"/>
<accession>A0A060LTF8</accession>
<evidence type="ECO:0000256" key="5">
    <source>
        <dbReference type="ARBA" id="ARBA00023136"/>
    </source>
</evidence>
<evidence type="ECO:0000256" key="3">
    <source>
        <dbReference type="ARBA" id="ARBA00022692"/>
    </source>
</evidence>
<feature type="transmembrane region" description="Helical" evidence="7">
    <location>
        <begin position="214"/>
        <end position="239"/>
    </location>
</feature>
<feature type="transmembrane region" description="Helical" evidence="7">
    <location>
        <begin position="378"/>
        <end position="398"/>
    </location>
</feature>
<dbReference type="RefSeq" id="WP_038477462.1">
    <property type="nucleotide sequence ID" value="NZ_CP003923.1"/>
</dbReference>
<dbReference type="PROSITE" id="PS50267">
    <property type="entry name" value="NA_NEUROTRAN_SYMP_3"/>
    <property type="match status" value="1"/>
</dbReference>
<dbReference type="EMBL" id="CP003923">
    <property type="protein sequence ID" value="AIC93417.1"/>
    <property type="molecule type" value="Genomic_DNA"/>
</dbReference>
<dbReference type="SUPFAM" id="SSF161070">
    <property type="entry name" value="SNF-like"/>
    <property type="match status" value="1"/>
</dbReference>
<dbReference type="GO" id="GO:0016020">
    <property type="term" value="C:membrane"/>
    <property type="evidence" value="ECO:0007669"/>
    <property type="project" value="UniProtKB-SubCell"/>
</dbReference>
<keyword evidence="5 7" id="KW-0472">Membrane</keyword>
<keyword evidence="9" id="KW-1185">Reference proteome</keyword>
<feature type="transmembrane region" description="Helical" evidence="7">
    <location>
        <begin position="251"/>
        <end position="276"/>
    </location>
</feature>
<dbReference type="CDD" id="cd10336">
    <property type="entry name" value="SLC6sbd_Tyt1-Like"/>
    <property type="match status" value="1"/>
</dbReference>
<dbReference type="InterPro" id="IPR047218">
    <property type="entry name" value="YocR/YhdH-like"/>
</dbReference>
<dbReference type="PATRIC" id="fig|1246626.3.peg.808"/>
<comment type="similarity">
    <text evidence="6">Belongs to the sodium:neurotransmitter symporter (SNF) (TC 2.A.22) family.</text>
</comment>
<keyword evidence="6" id="KW-0769">Symport</keyword>
<evidence type="ECO:0000256" key="1">
    <source>
        <dbReference type="ARBA" id="ARBA00004141"/>
    </source>
</evidence>
<feature type="transmembrane region" description="Helical" evidence="7">
    <location>
        <begin position="95"/>
        <end position="117"/>
    </location>
</feature>
<feature type="transmembrane region" description="Helical" evidence="7">
    <location>
        <begin position="39"/>
        <end position="59"/>
    </location>
</feature>
<dbReference type="PROSITE" id="PS00610">
    <property type="entry name" value="NA_NEUROTRAN_SYMP_1"/>
    <property type="match status" value="1"/>
</dbReference>
<dbReference type="InterPro" id="IPR000175">
    <property type="entry name" value="Na/ntran_symport"/>
</dbReference>
<feature type="transmembrane region" description="Helical" evidence="7">
    <location>
        <begin position="137"/>
        <end position="159"/>
    </location>
</feature>
<reference evidence="8 9" key="1">
    <citation type="journal article" date="2014" name="Gene">
        <title>A comparative genomic analysis of the alkalitolerant soil bacterium Bacillus lehensis G1.</title>
        <authorList>
            <person name="Noor Y.M."/>
            <person name="Samsulrizal N.H."/>
            <person name="Jema'on N.A."/>
            <person name="Low K.O."/>
            <person name="Ramli A.N."/>
            <person name="Alias N.I."/>
            <person name="Damis S.I."/>
            <person name="Fuzi S.F."/>
            <person name="Isa M.N."/>
            <person name="Murad A.M."/>
            <person name="Raih M.F."/>
            <person name="Bakar F.D."/>
            <person name="Najimudin N."/>
            <person name="Mahadi N.M."/>
            <person name="Illias R.M."/>
        </authorList>
    </citation>
    <scope>NUCLEOTIDE SEQUENCE [LARGE SCALE GENOMIC DNA]</scope>
    <source>
        <strain evidence="8 9">G1</strain>
    </source>
</reference>
<protein>
    <recommendedName>
        <fullName evidence="6">Transporter</fullName>
    </recommendedName>
</protein>
<comment type="subcellular location">
    <subcellularLocation>
        <location evidence="1">Membrane</location>
        <topology evidence="1">Multi-pass membrane protein</topology>
    </subcellularLocation>
</comment>
<dbReference type="AlphaFoldDB" id="A0A060LTF8"/>
<evidence type="ECO:0000313" key="9">
    <source>
        <dbReference type="Proteomes" id="UP000027142"/>
    </source>
</evidence>
<feature type="transmembrane region" description="Helical" evidence="7">
    <location>
        <begin position="12"/>
        <end position="33"/>
    </location>
</feature>
<dbReference type="KEGG" id="ble:BleG1_0809"/>
<sequence>MEKQQWSSKYGFILAAAGSAIGLGAIWKFPYVAGSNGGGAFFLIFILFTLLVGLPLLIGEFVIGRSTQKNAVDSYKTIAPGTAWHRLGNLGMITAFLLLSFYSVVGGWIVIYIWKVVTGELAGLDGEAYGAILNQTIADPFLVIIGHLFFMLFVIIVVAKGVQAGIEKASVIMMPALFILFLVIVVRSVTLDGAMEGIEFLLIPDFSQLTSDGVLFAMGQSFFALSLGISVMVTYSSYLSKEENLIQSASAIVIMNFIVALLAGLAIFPAVFSFGLSPDEGPALIFAVLPTVFSQMPFGMGFLLIFLILFLFAALTSAFSMLEIIVAAQTRGDVNKRKKSAWIIGLAIFIVGIPSALSYGIWSDFTIFGQIFFDAVDFLVSNILLPVGALLIAIFIPLRMKKEVLYAEFSAGNTAGRRLFAAWLLFIRIVVPVAIVVVFLHALGIFDWLIDVIKG</sequence>
<dbReference type="Proteomes" id="UP000027142">
    <property type="component" value="Chromosome"/>
</dbReference>
<feature type="transmembrane region" description="Helical" evidence="7">
    <location>
        <begin position="296"/>
        <end position="328"/>
    </location>
</feature>
<feature type="transmembrane region" description="Helical" evidence="7">
    <location>
        <begin position="171"/>
        <end position="194"/>
    </location>
</feature>
<dbReference type="PANTHER" id="PTHR42948">
    <property type="entry name" value="TRANSPORTER"/>
    <property type="match status" value="1"/>
</dbReference>
<dbReference type="eggNOG" id="COG0733">
    <property type="taxonomic scope" value="Bacteria"/>
</dbReference>
<keyword evidence="2 6" id="KW-0813">Transport</keyword>
<evidence type="ECO:0000313" key="8">
    <source>
        <dbReference type="EMBL" id="AIC93417.1"/>
    </source>
</evidence>
<evidence type="ECO:0000256" key="2">
    <source>
        <dbReference type="ARBA" id="ARBA00022448"/>
    </source>
</evidence>
<feature type="transmembrane region" description="Helical" evidence="7">
    <location>
        <begin position="340"/>
        <end position="362"/>
    </location>
</feature>
<dbReference type="GO" id="GO:0015293">
    <property type="term" value="F:symporter activity"/>
    <property type="evidence" value="ECO:0007669"/>
    <property type="project" value="UniProtKB-KW"/>
</dbReference>
<organism evidence="8 9">
    <name type="scientific">Shouchella lehensis G1</name>
    <dbReference type="NCBI Taxonomy" id="1246626"/>
    <lineage>
        <taxon>Bacteria</taxon>
        <taxon>Bacillati</taxon>
        <taxon>Bacillota</taxon>
        <taxon>Bacilli</taxon>
        <taxon>Bacillales</taxon>
        <taxon>Bacillaceae</taxon>
        <taxon>Shouchella</taxon>
    </lineage>
</organism>
<name>A0A060LTF8_9BACI</name>
<dbReference type="HOGENOM" id="CLU_006855_3_4_9"/>
<evidence type="ECO:0000256" key="4">
    <source>
        <dbReference type="ARBA" id="ARBA00022989"/>
    </source>
</evidence>
<dbReference type="PANTHER" id="PTHR42948:SF1">
    <property type="entry name" value="TRANSPORTER"/>
    <property type="match status" value="1"/>
</dbReference>
<dbReference type="PRINTS" id="PR00176">
    <property type="entry name" value="NANEUSMPORT"/>
</dbReference>
<dbReference type="NCBIfam" id="NF037979">
    <property type="entry name" value="Na_transp"/>
    <property type="match status" value="1"/>
</dbReference>
<keyword evidence="4 7" id="KW-1133">Transmembrane helix</keyword>